<dbReference type="PANTHER" id="PTHR43445">
    <property type="entry name" value="UDP-N-ACETYLMURAMATE--L-ALANINE LIGASE-RELATED"/>
    <property type="match status" value="1"/>
</dbReference>
<dbReference type="InterPro" id="IPR004101">
    <property type="entry name" value="Mur_ligase_C"/>
</dbReference>
<feature type="domain" description="Mur ligase N-terminal catalytic" evidence="15">
    <location>
        <begin position="18"/>
        <end position="113"/>
    </location>
</feature>
<keyword evidence="9 14" id="KW-0133">Cell shape</keyword>
<feature type="domain" description="Mur ligase central" evidence="17">
    <location>
        <begin position="120"/>
        <end position="300"/>
    </location>
</feature>
<dbReference type="GO" id="GO:0005524">
    <property type="term" value="F:ATP binding"/>
    <property type="evidence" value="ECO:0007669"/>
    <property type="project" value="UniProtKB-UniRule"/>
</dbReference>
<dbReference type="InterPro" id="IPR013221">
    <property type="entry name" value="Mur_ligase_cen"/>
</dbReference>
<dbReference type="GO" id="GO:0008360">
    <property type="term" value="P:regulation of cell shape"/>
    <property type="evidence" value="ECO:0007669"/>
    <property type="project" value="UniProtKB-KW"/>
</dbReference>
<protein>
    <recommendedName>
        <fullName evidence="3 14">UDP-N-acetylmuramate--L-alanine ligase</fullName>
        <ecNumber evidence="3 14">6.3.2.8</ecNumber>
    </recommendedName>
    <alternativeName>
        <fullName evidence="14">UDP-N-acetylmuramoyl-L-alanine synthetase</fullName>
    </alternativeName>
</protein>
<evidence type="ECO:0000256" key="10">
    <source>
        <dbReference type="ARBA" id="ARBA00022984"/>
    </source>
</evidence>
<evidence type="ECO:0000256" key="4">
    <source>
        <dbReference type="ARBA" id="ARBA00022490"/>
    </source>
</evidence>
<dbReference type="Pfam" id="PF01225">
    <property type="entry name" value="Mur_ligase"/>
    <property type="match status" value="1"/>
</dbReference>
<keyword evidence="8 14" id="KW-0067">ATP-binding</keyword>
<dbReference type="GO" id="GO:0051301">
    <property type="term" value="P:cell division"/>
    <property type="evidence" value="ECO:0007669"/>
    <property type="project" value="UniProtKB-KW"/>
</dbReference>
<dbReference type="UniPathway" id="UPA00219"/>
<reference evidence="18 19" key="1">
    <citation type="submission" date="2020-08" db="EMBL/GenBank/DDBJ databases">
        <title>Sequencing the genomes of 1000 actinobacteria strains.</title>
        <authorList>
            <person name="Klenk H.-P."/>
        </authorList>
    </citation>
    <scope>NUCLEOTIDE SEQUENCE [LARGE SCALE GENOMIC DNA]</scope>
    <source>
        <strain evidence="18 19">DSM 44551</strain>
    </source>
</reference>
<evidence type="ECO:0000259" key="15">
    <source>
        <dbReference type="Pfam" id="PF01225"/>
    </source>
</evidence>
<dbReference type="GO" id="GO:0009252">
    <property type="term" value="P:peptidoglycan biosynthetic process"/>
    <property type="evidence" value="ECO:0007669"/>
    <property type="project" value="UniProtKB-UniRule"/>
</dbReference>
<keyword evidence="11 14" id="KW-0131">Cell cycle</keyword>
<evidence type="ECO:0000259" key="17">
    <source>
        <dbReference type="Pfam" id="PF08245"/>
    </source>
</evidence>
<dbReference type="EC" id="6.3.2.8" evidence="3 14"/>
<evidence type="ECO:0000256" key="14">
    <source>
        <dbReference type="HAMAP-Rule" id="MF_00046"/>
    </source>
</evidence>
<evidence type="ECO:0000256" key="6">
    <source>
        <dbReference type="ARBA" id="ARBA00022618"/>
    </source>
</evidence>
<dbReference type="Gene3D" id="3.40.1190.10">
    <property type="entry name" value="Mur-like, catalytic domain"/>
    <property type="match status" value="1"/>
</dbReference>
<comment type="caution">
    <text evidence="18">The sequence shown here is derived from an EMBL/GenBank/DDBJ whole genome shotgun (WGS) entry which is preliminary data.</text>
</comment>
<keyword evidence="19" id="KW-1185">Reference proteome</keyword>
<dbReference type="GO" id="GO:0008763">
    <property type="term" value="F:UDP-N-acetylmuramate-L-alanine ligase activity"/>
    <property type="evidence" value="ECO:0007669"/>
    <property type="project" value="UniProtKB-UniRule"/>
</dbReference>
<evidence type="ECO:0000256" key="9">
    <source>
        <dbReference type="ARBA" id="ARBA00022960"/>
    </source>
</evidence>
<accession>A0A7W8VGR2</accession>
<dbReference type="InterPro" id="IPR036565">
    <property type="entry name" value="Mur-like_cat_sf"/>
</dbReference>
<keyword evidence="4 14" id="KW-0963">Cytoplasm</keyword>
<dbReference type="AlphaFoldDB" id="A0A7W8VGR2"/>
<dbReference type="HAMAP" id="MF_00046">
    <property type="entry name" value="MurC"/>
    <property type="match status" value="1"/>
</dbReference>
<feature type="domain" description="Mur ligase C-terminal" evidence="16">
    <location>
        <begin position="322"/>
        <end position="457"/>
    </location>
</feature>
<keyword evidence="10 14" id="KW-0573">Peptidoglycan synthesis</keyword>
<dbReference type="GO" id="GO:0071555">
    <property type="term" value="P:cell wall organization"/>
    <property type="evidence" value="ECO:0007669"/>
    <property type="project" value="UniProtKB-KW"/>
</dbReference>
<comment type="function">
    <text evidence="14">Cell wall formation.</text>
</comment>
<dbReference type="SUPFAM" id="SSF51984">
    <property type="entry name" value="MurCD N-terminal domain"/>
    <property type="match status" value="1"/>
</dbReference>
<dbReference type="NCBIfam" id="TIGR01082">
    <property type="entry name" value="murC"/>
    <property type="match status" value="1"/>
</dbReference>
<name>A0A7W8VGR2_9ACTN</name>
<dbReference type="PANTHER" id="PTHR43445:SF3">
    <property type="entry name" value="UDP-N-ACETYLMURAMATE--L-ALANINE LIGASE"/>
    <property type="match status" value="1"/>
</dbReference>
<dbReference type="InterPro" id="IPR036615">
    <property type="entry name" value="Mur_ligase_C_dom_sf"/>
</dbReference>
<dbReference type="SUPFAM" id="SSF53244">
    <property type="entry name" value="MurD-like peptide ligases, peptide-binding domain"/>
    <property type="match status" value="1"/>
</dbReference>
<dbReference type="InterPro" id="IPR000713">
    <property type="entry name" value="Mur_ligase_N"/>
</dbReference>
<keyword evidence="7 14" id="KW-0547">Nucleotide-binding</keyword>
<dbReference type="RefSeq" id="WP_184398882.1">
    <property type="nucleotide sequence ID" value="NZ_BAAAJD010000194.1"/>
</dbReference>
<comment type="pathway">
    <text evidence="2 14">Cell wall biogenesis; peptidoglycan biosynthesis.</text>
</comment>
<evidence type="ECO:0000313" key="18">
    <source>
        <dbReference type="EMBL" id="MBB5435792.1"/>
    </source>
</evidence>
<dbReference type="EMBL" id="JACHDB010000002">
    <property type="protein sequence ID" value="MBB5435792.1"/>
    <property type="molecule type" value="Genomic_DNA"/>
</dbReference>
<dbReference type="InterPro" id="IPR005758">
    <property type="entry name" value="UDP-N-AcMur_Ala_ligase_MurC"/>
</dbReference>
<evidence type="ECO:0000259" key="16">
    <source>
        <dbReference type="Pfam" id="PF02875"/>
    </source>
</evidence>
<dbReference type="Proteomes" id="UP000572635">
    <property type="component" value="Unassembled WGS sequence"/>
</dbReference>
<dbReference type="InterPro" id="IPR050061">
    <property type="entry name" value="MurCDEF_pg_biosynth"/>
</dbReference>
<gene>
    <name evidence="14" type="primary">murC</name>
    <name evidence="18" type="ORF">HDA36_005940</name>
</gene>
<comment type="similarity">
    <text evidence="14">Belongs to the MurCDEF family.</text>
</comment>
<dbReference type="Pfam" id="PF08245">
    <property type="entry name" value="Mur_ligase_M"/>
    <property type="match status" value="1"/>
</dbReference>
<evidence type="ECO:0000256" key="2">
    <source>
        <dbReference type="ARBA" id="ARBA00004752"/>
    </source>
</evidence>
<comment type="catalytic activity">
    <reaction evidence="13 14">
        <text>UDP-N-acetyl-alpha-D-muramate + L-alanine + ATP = UDP-N-acetyl-alpha-D-muramoyl-L-alanine + ADP + phosphate + H(+)</text>
        <dbReference type="Rhea" id="RHEA:23372"/>
        <dbReference type="ChEBI" id="CHEBI:15378"/>
        <dbReference type="ChEBI" id="CHEBI:30616"/>
        <dbReference type="ChEBI" id="CHEBI:43474"/>
        <dbReference type="ChEBI" id="CHEBI:57972"/>
        <dbReference type="ChEBI" id="CHEBI:70757"/>
        <dbReference type="ChEBI" id="CHEBI:83898"/>
        <dbReference type="ChEBI" id="CHEBI:456216"/>
        <dbReference type="EC" id="6.3.2.8"/>
    </reaction>
</comment>
<evidence type="ECO:0000256" key="5">
    <source>
        <dbReference type="ARBA" id="ARBA00022598"/>
    </source>
</evidence>
<keyword evidence="6 14" id="KW-0132">Cell division</keyword>
<feature type="binding site" evidence="14">
    <location>
        <begin position="122"/>
        <end position="128"/>
    </location>
    <ligand>
        <name>ATP</name>
        <dbReference type="ChEBI" id="CHEBI:30616"/>
    </ligand>
</feature>
<evidence type="ECO:0000313" key="19">
    <source>
        <dbReference type="Proteomes" id="UP000572635"/>
    </source>
</evidence>
<dbReference type="Gene3D" id="3.40.50.720">
    <property type="entry name" value="NAD(P)-binding Rossmann-like Domain"/>
    <property type="match status" value="1"/>
</dbReference>
<evidence type="ECO:0000256" key="7">
    <source>
        <dbReference type="ARBA" id="ARBA00022741"/>
    </source>
</evidence>
<keyword evidence="5 14" id="KW-0436">Ligase</keyword>
<evidence type="ECO:0000256" key="11">
    <source>
        <dbReference type="ARBA" id="ARBA00023306"/>
    </source>
</evidence>
<dbReference type="Pfam" id="PF02875">
    <property type="entry name" value="Mur_ligase_C"/>
    <property type="match status" value="1"/>
</dbReference>
<evidence type="ECO:0000256" key="1">
    <source>
        <dbReference type="ARBA" id="ARBA00004496"/>
    </source>
</evidence>
<dbReference type="SUPFAM" id="SSF53623">
    <property type="entry name" value="MurD-like peptide ligases, catalytic domain"/>
    <property type="match status" value="1"/>
</dbReference>
<evidence type="ECO:0000256" key="8">
    <source>
        <dbReference type="ARBA" id="ARBA00022840"/>
    </source>
</evidence>
<sequence>MSLVPPTEPPAVEKLGRVHFVGMGGVGMSGIARILLQRGTEVSGSDAKDGPVLRELEELGARVHVGHAAEHVGSADTVVVTSAAREDNPELAEARARGLRVLPRAAALGSLLLGRTGVAVAGTHGKTTTTSMLTVVLQHLGVDPGYVIGGKLVTTGLGADAGSDDVIVAEADESDGSFLMLSPQVAVVTNVEADHLDNYGGLEEIQAEFASFTERVGRAVVAGIDDPGARALAETARARGLRVRTYGESPDAEFRVSGITADGFATRFTLTPPGGDPLECALAVPGRHNVLNAAAAIAVADELGHDPEVAVGGLGDFTGAARRFELKGEAAGVAVYDSYAHHPTEIAADLKAARAALDSRAEGAGGGRVVAVFQPHLYSRTRIFAKEFGEALTLADEAVVMEIYGAREDPEPGVTAELITGAVGHERVHPAPSRQQAVVTAAALAGPGDIVLTMGAGDVTELGPLIVGALEAKAAG</sequence>
<dbReference type="GO" id="GO:0005737">
    <property type="term" value="C:cytoplasm"/>
    <property type="evidence" value="ECO:0007669"/>
    <property type="project" value="UniProtKB-SubCell"/>
</dbReference>
<evidence type="ECO:0000256" key="13">
    <source>
        <dbReference type="ARBA" id="ARBA00047833"/>
    </source>
</evidence>
<evidence type="ECO:0000256" key="3">
    <source>
        <dbReference type="ARBA" id="ARBA00012211"/>
    </source>
</evidence>
<organism evidence="18 19">
    <name type="scientific">Nocardiopsis composta</name>
    <dbReference type="NCBI Taxonomy" id="157465"/>
    <lineage>
        <taxon>Bacteria</taxon>
        <taxon>Bacillati</taxon>
        <taxon>Actinomycetota</taxon>
        <taxon>Actinomycetes</taxon>
        <taxon>Streptosporangiales</taxon>
        <taxon>Nocardiopsidaceae</taxon>
        <taxon>Nocardiopsis</taxon>
    </lineage>
</organism>
<keyword evidence="12 14" id="KW-0961">Cell wall biogenesis/degradation</keyword>
<evidence type="ECO:0000256" key="12">
    <source>
        <dbReference type="ARBA" id="ARBA00023316"/>
    </source>
</evidence>
<dbReference type="Gene3D" id="3.90.190.20">
    <property type="entry name" value="Mur ligase, C-terminal domain"/>
    <property type="match status" value="1"/>
</dbReference>
<comment type="subcellular location">
    <subcellularLocation>
        <location evidence="1 14">Cytoplasm</location>
    </subcellularLocation>
</comment>
<proteinExistence type="inferred from homology"/>